<feature type="transmembrane region" description="Helical" evidence="8">
    <location>
        <begin position="335"/>
        <end position="354"/>
    </location>
</feature>
<organism evidence="9 10">
    <name type="scientific">Pleurostoma richardsiae</name>
    <dbReference type="NCBI Taxonomy" id="41990"/>
    <lineage>
        <taxon>Eukaryota</taxon>
        <taxon>Fungi</taxon>
        <taxon>Dikarya</taxon>
        <taxon>Ascomycota</taxon>
        <taxon>Pezizomycotina</taxon>
        <taxon>Sordariomycetes</taxon>
        <taxon>Sordariomycetidae</taxon>
        <taxon>Calosphaeriales</taxon>
        <taxon>Pleurostomataceae</taxon>
        <taxon>Pleurostoma</taxon>
    </lineage>
</organism>
<dbReference type="InterPro" id="IPR050363">
    <property type="entry name" value="MIP/Aquaporin"/>
</dbReference>
<feature type="compositionally biased region" description="Low complexity" evidence="7">
    <location>
        <begin position="17"/>
        <end position="31"/>
    </location>
</feature>
<feature type="transmembrane region" description="Helical" evidence="8">
    <location>
        <begin position="428"/>
        <end position="446"/>
    </location>
</feature>
<dbReference type="PRINTS" id="PR00783">
    <property type="entry name" value="MINTRINSICP"/>
</dbReference>
<evidence type="ECO:0000256" key="1">
    <source>
        <dbReference type="ARBA" id="ARBA00004141"/>
    </source>
</evidence>
<evidence type="ECO:0000256" key="7">
    <source>
        <dbReference type="SAM" id="MobiDB-lite"/>
    </source>
</evidence>
<evidence type="ECO:0000256" key="6">
    <source>
        <dbReference type="ARBA" id="ARBA00023136"/>
    </source>
</evidence>
<keyword evidence="5 8" id="KW-1133">Transmembrane helix</keyword>
<name>A0AA38VJ60_9PEZI</name>
<proteinExistence type="inferred from homology"/>
<dbReference type="GO" id="GO:0015250">
    <property type="term" value="F:water channel activity"/>
    <property type="evidence" value="ECO:0007669"/>
    <property type="project" value="TreeGrafter"/>
</dbReference>
<evidence type="ECO:0000313" key="10">
    <source>
        <dbReference type="Proteomes" id="UP001174694"/>
    </source>
</evidence>
<dbReference type="InterPro" id="IPR023271">
    <property type="entry name" value="Aquaporin-like"/>
</dbReference>
<dbReference type="CDD" id="cd00333">
    <property type="entry name" value="MIP"/>
    <property type="match status" value="1"/>
</dbReference>
<gene>
    <name evidence="9" type="ORF">NKR23_g5551</name>
</gene>
<dbReference type="Proteomes" id="UP001174694">
    <property type="component" value="Unassembled WGS sequence"/>
</dbReference>
<evidence type="ECO:0000256" key="4">
    <source>
        <dbReference type="ARBA" id="ARBA00022692"/>
    </source>
</evidence>
<dbReference type="GO" id="GO:0015254">
    <property type="term" value="F:glycerol channel activity"/>
    <property type="evidence" value="ECO:0007669"/>
    <property type="project" value="TreeGrafter"/>
</dbReference>
<feature type="transmembrane region" description="Helical" evidence="8">
    <location>
        <begin position="509"/>
        <end position="535"/>
    </location>
</feature>
<feature type="compositionally biased region" description="Polar residues" evidence="7">
    <location>
        <begin position="225"/>
        <end position="246"/>
    </location>
</feature>
<evidence type="ECO:0000256" key="2">
    <source>
        <dbReference type="ARBA" id="ARBA00006175"/>
    </source>
</evidence>
<dbReference type="PANTHER" id="PTHR43829">
    <property type="entry name" value="AQUAPORIN OR AQUAGLYCEROPORIN RELATED"/>
    <property type="match status" value="1"/>
</dbReference>
<feature type="compositionally biased region" description="Basic and acidic residues" evidence="7">
    <location>
        <begin position="37"/>
        <end position="52"/>
    </location>
</feature>
<feature type="transmembrane region" description="Helical" evidence="8">
    <location>
        <begin position="297"/>
        <end position="315"/>
    </location>
</feature>
<keyword evidence="10" id="KW-1185">Reference proteome</keyword>
<evidence type="ECO:0000256" key="8">
    <source>
        <dbReference type="SAM" id="Phobius"/>
    </source>
</evidence>
<feature type="transmembrane region" description="Helical" evidence="8">
    <location>
        <begin position="375"/>
        <end position="397"/>
    </location>
</feature>
<evidence type="ECO:0000313" key="9">
    <source>
        <dbReference type="EMBL" id="KAJ9145135.1"/>
    </source>
</evidence>
<sequence length="560" mass="61997">MAPGLEDDQGSRRPPVRSRSSADSDNDAASRVPSTIPDRDAAAEGPHQDRISSQRYDPVRSVVSRMTDSAGRPLLPDWRQRQPPPNHLQLGWVDEDYYEENPWYGQANKKPIFSLGKPLPHKVRRGYRRPKRVIKKRDEETGNIEEVIDEAEPVDEIEDHRPEQEHEVARTRSDQATRTSTRGSAGARHIQRQQEMMTSAGAAHSEKRNDAGQPVFDYIPEGTDLSGQPNNSATRTRSGLQRQTTGDSRRGPSPRTYVVDKAPLGHEEQPAVEEGEIDPDELRNWWARLRSRHPEPLAEFLATGVAVMLGLASTLSVNLSASQTTKYGDYETACWAWGFAWMFGIYLGGGVSGAHMNPAVSICLSIFRGFPWRQCAIYTSAQFVASLAAGGLAYGIYADSIRYADPRLEGMPKTFFSTPQEWVSLRSAFANQVVGSAVMMIAVLALGDDQNNPPGAGMHALVLGLLVTTLKFTLGYNTGSSLNPASDFGPRVVAWAVGFRDKSVWQTGWWFYGPWLGTVVGSVLGCVIYDAFVFVGSESPVNYKLGKKLNENRKRLFRVE</sequence>
<comment type="caution">
    <text evidence="9">The sequence shown here is derived from an EMBL/GenBank/DDBJ whole genome shotgun (WGS) entry which is preliminary data.</text>
</comment>
<keyword evidence="6 8" id="KW-0472">Membrane</keyword>
<dbReference type="Pfam" id="PF00230">
    <property type="entry name" value="MIP"/>
    <property type="match status" value="1"/>
</dbReference>
<reference evidence="9" key="1">
    <citation type="submission" date="2022-07" db="EMBL/GenBank/DDBJ databases">
        <title>Fungi with potential for degradation of polypropylene.</title>
        <authorList>
            <person name="Gostincar C."/>
        </authorList>
    </citation>
    <scope>NUCLEOTIDE SEQUENCE</scope>
    <source>
        <strain evidence="9">EXF-13308</strain>
    </source>
</reference>
<protein>
    <submittedName>
        <fullName evidence="9">Aquaporin-like protein</fullName>
    </submittedName>
</protein>
<evidence type="ECO:0000256" key="3">
    <source>
        <dbReference type="ARBA" id="ARBA00022448"/>
    </source>
</evidence>
<dbReference type="NCBIfam" id="TIGR00861">
    <property type="entry name" value="MIP"/>
    <property type="match status" value="1"/>
</dbReference>
<feature type="compositionally biased region" description="Acidic residues" evidence="7">
    <location>
        <begin position="144"/>
        <end position="157"/>
    </location>
</feature>
<dbReference type="EMBL" id="JANBVO010000015">
    <property type="protein sequence ID" value="KAJ9145135.1"/>
    <property type="molecule type" value="Genomic_DNA"/>
</dbReference>
<evidence type="ECO:0000256" key="5">
    <source>
        <dbReference type="ARBA" id="ARBA00022989"/>
    </source>
</evidence>
<keyword evidence="4 8" id="KW-0812">Transmembrane</keyword>
<feature type="compositionally biased region" description="Basic and acidic residues" evidence="7">
    <location>
        <begin position="158"/>
        <end position="175"/>
    </location>
</feature>
<dbReference type="Gene3D" id="1.20.1080.10">
    <property type="entry name" value="Glycerol uptake facilitator protein"/>
    <property type="match status" value="1"/>
</dbReference>
<dbReference type="SUPFAM" id="SSF81338">
    <property type="entry name" value="Aquaporin-like"/>
    <property type="match status" value="1"/>
</dbReference>
<comment type="similarity">
    <text evidence="2">Belongs to the MIP/aquaporin (TC 1.A.8) family.</text>
</comment>
<feature type="transmembrane region" description="Helical" evidence="8">
    <location>
        <begin position="458"/>
        <end position="476"/>
    </location>
</feature>
<accession>A0AA38VJ60</accession>
<dbReference type="GO" id="GO:0005886">
    <property type="term" value="C:plasma membrane"/>
    <property type="evidence" value="ECO:0007669"/>
    <property type="project" value="TreeGrafter"/>
</dbReference>
<feature type="region of interest" description="Disordered" evidence="7">
    <location>
        <begin position="1"/>
        <end position="87"/>
    </location>
</feature>
<dbReference type="InterPro" id="IPR000425">
    <property type="entry name" value="MIP"/>
</dbReference>
<dbReference type="PANTHER" id="PTHR43829:SF24">
    <property type="entry name" value="MIP AQUAPORIN (EUROFUNG)"/>
    <property type="match status" value="1"/>
</dbReference>
<feature type="region of interest" description="Disordered" evidence="7">
    <location>
        <begin position="144"/>
        <end position="258"/>
    </location>
</feature>
<dbReference type="AlphaFoldDB" id="A0AA38VJ60"/>
<comment type="subcellular location">
    <subcellularLocation>
        <location evidence="1">Membrane</location>
        <topology evidence="1">Multi-pass membrane protein</topology>
    </subcellularLocation>
</comment>
<keyword evidence="3" id="KW-0813">Transport</keyword>